<evidence type="ECO:0000313" key="15">
    <source>
        <dbReference type="Proteomes" id="UP000322234"/>
    </source>
</evidence>
<dbReference type="GO" id="GO:1905515">
    <property type="term" value="P:non-motile cilium assembly"/>
    <property type="evidence" value="ECO:0007669"/>
    <property type="project" value="TreeGrafter"/>
</dbReference>
<keyword evidence="10" id="KW-0460">Magnesium</keyword>
<dbReference type="GO" id="GO:0003924">
    <property type="term" value="F:GTPase activity"/>
    <property type="evidence" value="ECO:0007669"/>
    <property type="project" value="InterPro"/>
</dbReference>
<dbReference type="InterPro" id="IPR049560">
    <property type="entry name" value="MeTrfase_RsmB-F_NOP2_cat"/>
</dbReference>
<comment type="similarity">
    <text evidence="11">Belongs to the class I-like SAM-binding methyltransferase superfamily. RsmB/NOP family.</text>
</comment>
<dbReference type="PROSITE" id="PS51686">
    <property type="entry name" value="SAM_MT_RSMB_NOP"/>
    <property type="match status" value="1"/>
</dbReference>
<dbReference type="GO" id="GO:0008168">
    <property type="term" value="F:methyltransferase activity"/>
    <property type="evidence" value="ECO:0007669"/>
    <property type="project" value="UniProtKB-KW"/>
</dbReference>
<keyword evidence="6 11" id="KW-0694">RNA-binding</keyword>
<dbReference type="InterPro" id="IPR005225">
    <property type="entry name" value="Small_GTP-bd"/>
</dbReference>
<dbReference type="EMBL" id="VBQZ03000010">
    <property type="protein sequence ID" value="MXQ82070.1"/>
    <property type="molecule type" value="Genomic_DNA"/>
</dbReference>
<evidence type="ECO:0000256" key="2">
    <source>
        <dbReference type="ARBA" id="ARBA00022603"/>
    </source>
</evidence>
<dbReference type="InterPro" id="IPR027417">
    <property type="entry name" value="P-loop_NTPase"/>
</dbReference>
<feature type="region of interest" description="Disordered" evidence="12">
    <location>
        <begin position="327"/>
        <end position="387"/>
    </location>
</feature>
<evidence type="ECO:0000256" key="9">
    <source>
        <dbReference type="PIRSR" id="PIRSR606689-1"/>
    </source>
</evidence>
<evidence type="ECO:0000256" key="8">
    <source>
        <dbReference type="ARBA" id="ARBA00023134"/>
    </source>
</evidence>
<feature type="active site" description="Nucleophile" evidence="11">
    <location>
        <position position="683"/>
    </location>
</feature>
<proteinExistence type="inferred from homology"/>
<dbReference type="GO" id="GO:0006396">
    <property type="term" value="P:RNA processing"/>
    <property type="evidence" value="ECO:0007669"/>
    <property type="project" value="UniProtKB-ARBA"/>
</dbReference>
<evidence type="ECO:0000256" key="4">
    <source>
        <dbReference type="ARBA" id="ARBA00022691"/>
    </source>
</evidence>
<keyword evidence="15" id="KW-1185">Reference proteome</keyword>
<evidence type="ECO:0000256" key="6">
    <source>
        <dbReference type="ARBA" id="ARBA00022884"/>
    </source>
</evidence>
<keyword evidence="2 11" id="KW-0489">Methyltransferase</keyword>
<keyword evidence="5 9" id="KW-0547">Nucleotide-binding</keyword>
<dbReference type="Gene3D" id="3.40.50.300">
    <property type="entry name" value="P-loop containing nucleotide triphosphate hydrolases"/>
    <property type="match status" value="1"/>
</dbReference>
<dbReference type="GO" id="GO:0005739">
    <property type="term" value="C:mitochondrion"/>
    <property type="evidence" value="ECO:0007669"/>
    <property type="project" value="UniProtKB-SubCell"/>
</dbReference>
<protein>
    <recommendedName>
        <fullName evidence="13">SAM-dependent MTase RsmB/NOP-type domain-containing protein</fullName>
    </recommendedName>
</protein>
<dbReference type="CDD" id="cd04161">
    <property type="entry name" value="Arl2l1_Arl13_like"/>
    <property type="match status" value="1"/>
</dbReference>
<feature type="binding site" evidence="11">
    <location>
        <position position="611"/>
    </location>
    <ligand>
        <name>S-adenosyl-L-methionine</name>
        <dbReference type="ChEBI" id="CHEBI:59789"/>
    </ligand>
</feature>
<dbReference type="Pfam" id="PF01189">
    <property type="entry name" value="Methyltr_RsmB-F"/>
    <property type="match status" value="1"/>
</dbReference>
<evidence type="ECO:0000256" key="3">
    <source>
        <dbReference type="ARBA" id="ARBA00022679"/>
    </source>
</evidence>
<feature type="compositionally biased region" description="Basic residues" evidence="12">
    <location>
        <begin position="347"/>
        <end position="358"/>
    </location>
</feature>
<feature type="binding site" evidence="11">
    <location>
        <position position="580"/>
    </location>
    <ligand>
        <name>S-adenosyl-L-methionine</name>
        <dbReference type="ChEBI" id="CHEBI:59789"/>
    </ligand>
</feature>
<comment type="caution">
    <text evidence="14">The sequence shown here is derived from an EMBL/GenBank/DDBJ whole genome shotgun (WGS) entry which is preliminary data.</text>
</comment>
<keyword evidence="10" id="KW-0479">Metal-binding</keyword>
<dbReference type="InterPro" id="IPR029063">
    <property type="entry name" value="SAM-dependent_MTases_sf"/>
</dbReference>
<dbReference type="SMART" id="SM00177">
    <property type="entry name" value="ARF"/>
    <property type="match status" value="1"/>
</dbReference>
<dbReference type="GO" id="GO:0046872">
    <property type="term" value="F:metal ion binding"/>
    <property type="evidence" value="ECO:0007669"/>
    <property type="project" value="UniProtKB-KW"/>
</dbReference>
<name>A0A6B0QXY4_9CETA</name>
<dbReference type="Gene3D" id="3.40.50.150">
    <property type="entry name" value="Vaccinia Virus protein VP39"/>
    <property type="match status" value="1"/>
</dbReference>
<dbReference type="PANTHER" id="PTHR46090">
    <property type="entry name" value="ADP-RIBOSYLATION FACTOR-LIKE PROTEIN 13B"/>
    <property type="match status" value="1"/>
</dbReference>
<dbReference type="SUPFAM" id="SSF52540">
    <property type="entry name" value="P-loop containing nucleoside triphosphate hydrolases"/>
    <property type="match status" value="1"/>
</dbReference>
<dbReference type="GO" id="GO:0001510">
    <property type="term" value="P:RNA methylation"/>
    <property type="evidence" value="ECO:0007669"/>
    <property type="project" value="UniProtKB-ARBA"/>
</dbReference>
<evidence type="ECO:0000256" key="10">
    <source>
        <dbReference type="PIRSR" id="PIRSR606689-2"/>
    </source>
</evidence>
<dbReference type="GO" id="GO:0005525">
    <property type="term" value="F:GTP binding"/>
    <property type="evidence" value="ECO:0007669"/>
    <property type="project" value="UniProtKB-KW"/>
</dbReference>
<feature type="compositionally biased region" description="Basic and acidic residues" evidence="12">
    <location>
        <begin position="336"/>
        <end position="346"/>
    </location>
</feature>
<feature type="binding site" evidence="9">
    <location>
        <begin position="28"/>
        <end position="35"/>
    </location>
    <ligand>
        <name>GTP</name>
        <dbReference type="ChEBI" id="CHEBI:37565"/>
    </ligand>
</feature>
<evidence type="ECO:0000256" key="5">
    <source>
        <dbReference type="ARBA" id="ARBA00022741"/>
    </source>
</evidence>
<accession>A0A6B0QXY4</accession>
<dbReference type="AlphaFoldDB" id="A0A6B0QXY4"/>
<evidence type="ECO:0000256" key="1">
    <source>
        <dbReference type="ARBA" id="ARBA00004173"/>
    </source>
</evidence>
<comment type="subcellular location">
    <subcellularLocation>
        <location evidence="1">Mitochondrion</location>
    </subcellularLocation>
</comment>
<dbReference type="GO" id="GO:0003723">
    <property type="term" value="F:RNA binding"/>
    <property type="evidence" value="ECO:0007669"/>
    <property type="project" value="UniProtKB-UniRule"/>
</dbReference>
<evidence type="ECO:0000259" key="13">
    <source>
        <dbReference type="PROSITE" id="PS51686"/>
    </source>
</evidence>
<feature type="binding site" evidence="9">
    <location>
        <begin position="130"/>
        <end position="133"/>
    </location>
    <ligand>
        <name>GTP</name>
        <dbReference type="ChEBI" id="CHEBI:37565"/>
    </ligand>
</feature>
<dbReference type="PRINTS" id="PR00328">
    <property type="entry name" value="SAR1GTPBP"/>
</dbReference>
<dbReference type="FunFam" id="3.40.50.300:FF:000415">
    <property type="entry name" value="ADP-ribosylation factor-like GTPase 13B"/>
    <property type="match status" value="1"/>
</dbReference>
<feature type="compositionally biased region" description="Pro residues" evidence="12">
    <location>
        <begin position="372"/>
        <end position="382"/>
    </location>
</feature>
<dbReference type="Gene3D" id="6.20.240.40">
    <property type="match status" value="1"/>
</dbReference>
<dbReference type="FunFam" id="3.40.50.150:FF:000055">
    <property type="entry name" value="5-methylcytosine rRNA methyltransferase NSUN4"/>
    <property type="match status" value="1"/>
</dbReference>
<sequence>MFSLMANCCSWFKRWREPVRKVTLVMVGLDNAGKTATAKGIQGEYPEDVAPTVGFSKIDLRQGKFEVTIFDLGGGKRIRGIWKNYYAESYGVIFVVDSSDEERMEETKETMSEVLRHPRISGKPILVLANKQDKEGALGEADVIECLSLEKLVNEHKCLCQIEPCSAVLGYGKKIDKSIKKGLYWLLHIIARDFDALNERIQKDTAEQRALEEQEKRERAERVRKLREEREQREQEQAELHGTSGMAELDPEPVIVNPFQPIASVIIENEKKLEREKKRQNTEDSDGCPLKHKMEHEQIETQSQISDSSQKNSEFGVVENYKEALTQQLENEDETDWRSSESDNSKKKAKKLRMKRSHRVEPVNTDDSVPKSPTPPPPPPPVGWGTPKVTRLPKLEPLGETRHNDYWITCLNKYIKHQITIELKAKPERKLAKQICKVVLDHFEKQYSKELGDAWNTVRDILTSPSCWQYAVLLNRFNYPFELEKDLHLKGYHSLFQGSLPYYPKSMKCYLSRTPHRMPSERHQTGNLKKYYLLNAASLLPVLALELRDGEKVLDLCAAPGGKSLALLQCAYPGYLHCNEYDSLRLRWLRQTLESFIPQPLVNVIKVSELDGREMGDAQPETFDKVLVDAPCSNDRSWLFSSDSQKAACRISQRRNLPLLQMELLRSAIKALRPGGLLVYSTCTLSKAENQDVISEVLNSYSNIMPVDIKEMARTCSRDFTFAPTGQECGLLVIPDKGKAWGPMYVAKLKKSWTT</sequence>
<dbReference type="InterPro" id="IPR006689">
    <property type="entry name" value="Small_GTPase_ARF/SAR"/>
</dbReference>
<feature type="binding site" evidence="11">
    <location>
        <begin position="557"/>
        <end position="563"/>
    </location>
    <ligand>
        <name>S-adenosyl-L-methionine</name>
        <dbReference type="ChEBI" id="CHEBI:59789"/>
    </ligand>
</feature>
<dbReference type="PROSITE" id="PS51417">
    <property type="entry name" value="ARF"/>
    <property type="match status" value="1"/>
</dbReference>
<dbReference type="NCBIfam" id="TIGR00231">
    <property type="entry name" value="small_GTP"/>
    <property type="match status" value="1"/>
</dbReference>
<dbReference type="InterPro" id="IPR051995">
    <property type="entry name" value="Ciliary_GTPase"/>
</dbReference>
<keyword evidence="7" id="KW-0496">Mitochondrion</keyword>
<dbReference type="GO" id="GO:0097500">
    <property type="term" value="P:receptor localization to non-motile cilium"/>
    <property type="evidence" value="ECO:0007669"/>
    <property type="project" value="TreeGrafter"/>
</dbReference>
<evidence type="ECO:0000256" key="11">
    <source>
        <dbReference type="PROSITE-ProRule" id="PRU01023"/>
    </source>
</evidence>
<reference evidence="14" key="1">
    <citation type="submission" date="2019-10" db="EMBL/GenBank/DDBJ databases">
        <title>The sequence and de novo assembly of the wild yak genome.</title>
        <authorList>
            <person name="Liu Y."/>
        </authorList>
    </citation>
    <scope>NUCLEOTIDE SEQUENCE [LARGE SCALE GENOMIC DNA]</scope>
    <source>
        <strain evidence="14">WY2019</strain>
    </source>
</reference>
<keyword evidence="8 9" id="KW-0342">GTP-binding</keyword>
<feature type="compositionally biased region" description="Basic and acidic residues" evidence="12">
    <location>
        <begin position="208"/>
        <end position="239"/>
    </location>
</feature>
<gene>
    <name evidence="14" type="ORF">E5288_WYG012477</name>
</gene>
<dbReference type="Proteomes" id="UP000322234">
    <property type="component" value="Unassembled WGS sequence"/>
</dbReference>
<dbReference type="SMART" id="SM00178">
    <property type="entry name" value="SAR"/>
    <property type="match status" value="1"/>
</dbReference>
<dbReference type="GO" id="GO:0031514">
    <property type="term" value="C:motile cilium"/>
    <property type="evidence" value="ECO:0007669"/>
    <property type="project" value="TreeGrafter"/>
</dbReference>
<feature type="binding site" evidence="10">
    <location>
        <position position="52"/>
    </location>
    <ligand>
        <name>Mg(2+)</name>
        <dbReference type="ChEBI" id="CHEBI:18420"/>
    </ligand>
</feature>
<evidence type="ECO:0000313" key="14">
    <source>
        <dbReference type="EMBL" id="MXQ82070.1"/>
    </source>
</evidence>
<keyword evidence="4 11" id="KW-0949">S-adenosyl-L-methionine</keyword>
<dbReference type="CDD" id="cd02440">
    <property type="entry name" value="AdoMet_MTases"/>
    <property type="match status" value="1"/>
</dbReference>
<keyword evidence="3 11" id="KW-0808">Transferase</keyword>
<dbReference type="GO" id="GO:0060170">
    <property type="term" value="C:ciliary membrane"/>
    <property type="evidence" value="ECO:0007669"/>
    <property type="project" value="TreeGrafter"/>
</dbReference>
<organism evidence="14 15">
    <name type="scientific">Bos mutus</name>
    <name type="common">wild yak</name>
    <dbReference type="NCBI Taxonomy" id="72004"/>
    <lineage>
        <taxon>Eukaryota</taxon>
        <taxon>Metazoa</taxon>
        <taxon>Chordata</taxon>
        <taxon>Craniata</taxon>
        <taxon>Vertebrata</taxon>
        <taxon>Euteleostomi</taxon>
        <taxon>Mammalia</taxon>
        <taxon>Eutheria</taxon>
        <taxon>Laurasiatheria</taxon>
        <taxon>Artiodactyla</taxon>
        <taxon>Ruminantia</taxon>
        <taxon>Pecora</taxon>
        <taxon>Bovidae</taxon>
        <taxon>Bovinae</taxon>
        <taxon>Bos</taxon>
    </lineage>
</organism>
<dbReference type="InterPro" id="IPR001678">
    <property type="entry name" value="MeTrfase_RsmB-F_NOP2_dom"/>
</dbReference>
<feature type="binding site" evidence="10">
    <location>
        <position position="35"/>
    </location>
    <ligand>
        <name>Mg(2+)</name>
        <dbReference type="ChEBI" id="CHEBI:18420"/>
    </ligand>
</feature>
<feature type="binding site" evidence="9">
    <location>
        <position position="74"/>
    </location>
    <ligand>
        <name>GTP</name>
        <dbReference type="ChEBI" id="CHEBI:37565"/>
    </ligand>
</feature>
<dbReference type="GO" id="GO:0097730">
    <property type="term" value="C:non-motile cilium"/>
    <property type="evidence" value="ECO:0007669"/>
    <property type="project" value="TreeGrafter"/>
</dbReference>
<evidence type="ECO:0000256" key="12">
    <source>
        <dbReference type="SAM" id="MobiDB-lite"/>
    </source>
</evidence>
<dbReference type="PANTHER" id="PTHR46090:SF3">
    <property type="entry name" value="ADP-RIBOSYLATION FACTOR-LIKE PROTEIN 13B"/>
    <property type="match status" value="1"/>
</dbReference>
<dbReference type="Pfam" id="PF00025">
    <property type="entry name" value="Arf"/>
    <property type="match status" value="1"/>
</dbReference>
<evidence type="ECO:0000256" key="7">
    <source>
        <dbReference type="ARBA" id="ARBA00023128"/>
    </source>
</evidence>
<feature type="domain" description="SAM-dependent MTase RsmB/NOP-type" evidence="13">
    <location>
        <begin position="462"/>
        <end position="752"/>
    </location>
</feature>
<dbReference type="SUPFAM" id="SSF53335">
    <property type="entry name" value="S-adenosyl-L-methionine-dependent methyltransferases"/>
    <property type="match status" value="1"/>
</dbReference>
<feature type="binding site" evidence="11">
    <location>
        <position position="629"/>
    </location>
    <ligand>
        <name>S-adenosyl-L-methionine</name>
        <dbReference type="ChEBI" id="CHEBI:59789"/>
    </ligand>
</feature>
<feature type="region of interest" description="Disordered" evidence="12">
    <location>
        <begin position="208"/>
        <end position="253"/>
    </location>
</feature>